<dbReference type="AlphaFoldDB" id="A0A0C3QDU4"/>
<evidence type="ECO:0000313" key="2">
    <source>
        <dbReference type="Proteomes" id="UP000054248"/>
    </source>
</evidence>
<organism evidence="1 2">
    <name type="scientific">Tulasnella calospora MUT 4182</name>
    <dbReference type="NCBI Taxonomy" id="1051891"/>
    <lineage>
        <taxon>Eukaryota</taxon>
        <taxon>Fungi</taxon>
        <taxon>Dikarya</taxon>
        <taxon>Basidiomycota</taxon>
        <taxon>Agaricomycotina</taxon>
        <taxon>Agaricomycetes</taxon>
        <taxon>Cantharellales</taxon>
        <taxon>Tulasnellaceae</taxon>
        <taxon>Tulasnella</taxon>
    </lineage>
</organism>
<reference evidence="1 2" key="1">
    <citation type="submission" date="2014-04" db="EMBL/GenBank/DDBJ databases">
        <authorList>
            <consortium name="DOE Joint Genome Institute"/>
            <person name="Kuo A."/>
            <person name="Girlanda M."/>
            <person name="Perotto S."/>
            <person name="Kohler A."/>
            <person name="Nagy L.G."/>
            <person name="Floudas D."/>
            <person name="Copeland A."/>
            <person name="Barry K.W."/>
            <person name="Cichocki N."/>
            <person name="Veneault-Fourrey C."/>
            <person name="LaButti K."/>
            <person name="Lindquist E.A."/>
            <person name="Lipzen A."/>
            <person name="Lundell T."/>
            <person name="Morin E."/>
            <person name="Murat C."/>
            <person name="Sun H."/>
            <person name="Tunlid A."/>
            <person name="Henrissat B."/>
            <person name="Grigoriev I.V."/>
            <person name="Hibbett D.S."/>
            <person name="Martin F."/>
            <person name="Nordberg H.P."/>
            <person name="Cantor M.N."/>
            <person name="Hua S.X."/>
        </authorList>
    </citation>
    <scope>NUCLEOTIDE SEQUENCE [LARGE SCALE GENOMIC DNA]</scope>
    <source>
        <strain evidence="1 2">MUT 4182</strain>
    </source>
</reference>
<accession>A0A0C3QDU4</accession>
<gene>
    <name evidence="1" type="ORF">M407DRAFT_6319</name>
</gene>
<sequence>MTAVWLDSFNWLTKNSKDWRALLDESPTSGYNELIENLVTRMVRFETNWYNGHPRHVRCFSPPTGLVSALIPGGRWFLDSVGFDFATLSYRDLHSCSPEIPSRVLINGRERRGIWAMDLAVDGRAAPLEFDLALELATRGKNRFSKEIYAGE</sequence>
<keyword evidence="2" id="KW-1185">Reference proteome</keyword>
<name>A0A0C3QDU4_9AGAM</name>
<dbReference type="HOGENOM" id="CLU_123494_0_0_1"/>
<dbReference type="EMBL" id="KN822985">
    <property type="protein sequence ID" value="KIO29240.1"/>
    <property type="molecule type" value="Genomic_DNA"/>
</dbReference>
<reference evidence="2" key="2">
    <citation type="submission" date="2015-01" db="EMBL/GenBank/DDBJ databases">
        <title>Evolutionary Origins and Diversification of the Mycorrhizal Mutualists.</title>
        <authorList>
            <consortium name="DOE Joint Genome Institute"/>
            <consortium name="Mycorrhizal Genomics Consortium"/>
            <person name="Kohler A."/>
            <person name="Kuo A."/>
            <person name="Nagy L.G."/>
            <person name="Floudas D."/>
            <person name="Copeland A."/>
            <person name="Barry K.W."/>
            <person name="Cichocki N."/>
            <person name="Veneault-Fourrey C."/>
            <person name="LaButti K."/>
            <person name="Lindquist E.A."/>
            <person name="Lipzen A."/>
            <person name="Lundell T."/>
            <person name="Morin E."/>
            <person name="Murat C."/>
            <person name="Riley R."/>
            <person name="Ohm R."/>
            <person name="Sun H."/>
            <person name="Tunlid A."/>
            <person name="Henrissat B."/>
            <person name="Grigoriev I.V."/>
            <person name="Hibbett D.S."/>
            <person name="Martin F."/>
        </authorList>
    </citation>
    <scope>NUCLEOTIDE SEQUENCE [LARGE SCALE GENOMIC DNA]</scope>
    <source>
        <strain evidence="2">MUT 4182</strain>
    </source>
</reference>
<evidence type="ECO:0000313" key="1">
    <source>
        <dbReference type="EMBL" id="KIO29240.1"/>
    </source>
</evidence>
<proteinExistence type="predicted"/>
<dbReference type="Proteomes" id="UP000054248">
    <property type="component" value="Unassembled WGS sequence"/>
</dbReference>
<protein>
    <submittedName>
        <fullName evidence="1">Uncharacterized protein</fullName>
    </submittedName>
</protein>